<gene>
    <name evidence="2" type="primary">MDM12_2</name>
    <name evidence="2" type="ORF">LPJ61_004645</name>
</gene>
<feature type="compositionally biased region" description="Polar residues" evidence="1">
    <location>
        <begin position="1232"/>
        <end position="1241"/>
    </location>
</feature>
<feature type="region of interest" description="Disordered" evidence="1">
    <location>
        <begin position="1308"/>
        <end position="1348"/>
    </location>
</feature>
<keyword evidence="3" id="KW-1185">Reference proteome</keyword>
<sequence length="1348" mass="147321">MSLATSSYSMLGSLRRGERQPTVELARPAPEVEFSRVADVMRPMLRNYVPADSPSLLSLRANQHGSDFAGSPLSQGSMGDRVAGGGLASARLPLRAASSQGGRAEQAGAAEALPPLAYFHDERDVPFRSNAVEIAAQDDKRECAFLSQERHGMGGEIGRARSILPLVVGQMQPTAAVGSEPAMSGRELVRPLASGRLLAELDAIGGLNQRARGRLADSSGLGAALPQLALRHMRVIVRQLLDEIEVPVDSGWDQVILDLAANAVGRVRPNVRGGDKMDLRHYVRIKRIPGGAPRDSQYVSGIVFTKNLAHRQMPRFVAAPRIMLLTLPLEYTRQSSRYVSFDEELRMQQGFTEKLVQRIAGAAPSVVMADKPVPRQVLEGLMRNRIAVVQGVKRGVIRAVARCTGAEIVTSMDKFSSYPRTGTCEALAVQTYEHPSLPEFRKSFVFLDGCIEHLGGTIVLRGEPFGKLGDLKQVVDLVICLAYSAYLETALLLDEFALAAPGKYEPRWADPAAQGAASGSRPRHAESESLALLALSEYDLVLSSSPSVRIPPPHVLVCMREKELAIRALAEKFGQMTAGRRDAPPANGDGPAGGGGGASGFGTGVSFLVSRQLGAASANRMRQQYESELALHESYVHEGRMFLQANPHAVSLWDYQSLAVAYMLTCRKHDYCLCVSPQYHLIPFYAGADATLGQYLEMCFNLDSDCIGESSRCVHPMYEHCHSYIHGTGRVDVTMDEYPCPIERLSEITLMWSECARCGRHTPVTCMSDETSRYSFGKYLEATFYCAPLRPRAAICGHDLHRDFVRCFTLHNMVVRFAYTELRIWNIAAPTTPLYFNMDVSIRVKDEEAAELRQKMDAYYASLASSLDEFPLDLVYKDKAEGCRHLLQSLSARAATEHVYFQQTLVQTLRNTHPADTLVLVVVYEALQGKVVEWNLQFSELARLYIQVDPSGRGAASTATKRTGDSAAPAAFAPGHEIDTLEIIDELHSAANHHYAPADVGAHASMRFAMPRLRPSPSASAADLAGLAMRAEDSVESAPQGRSRLHRRLSMEMMRQERVQLERLIERQRYAAELADGTKVKGALRAKGHAPDTHVHADADARTRQHASATAPLANAGQRHARGADPSGFSTARLIQPVAADTNDAVRDPRQTQFPELRGHRGKGRLRLSGLATKGTQPLLDILHKSSAPADPAKEAGVPPTRIPGIRQQQQTQQDTQVAEPLATAGDRRSLAGSQPANARHSNIPRPPNIRSRATSPTGGEEHGRGSSNVFLRLAKRLNGARGQHGDASALGTMSRKMDLLLPTTAQYMSQQQPKRPPAPQVQVFYTRPSANESPSREPTPPRRHSYQ</sequence>
<dbReference type="Gene3D" id="3.50.7.10">
    <property type="entry name" value="GroEL"/>
    <property type="match status" value="1"/>
</dbReference>
<dbReference type="EMBL" id="JANBOI010001147">
    <property type="protein sequence ID" value="KAJ1727299.1"/>
    <property type="molecule type" value="Genomic_DNA"/>
</dbReference>
<organism evidence="2 3">
    <name type="scientific">Coemansia biformis</name>
    <dbReference type="NCBI Taxonomy" id="1286918"/>
    <lineage>
        <taxon>Eukaryota</taxon>
        <taxon>Fungi</taxon>
        <taxon>Fungi incertae sedis</taxon>
        <taxon>Zoopagomycota</taxon>
        <taxon>Kickxellomycotina</taxon>
        <taxon>Kickxellomycetes</taxon>
        <taxon>Kickxellales</taxon>
        <taxon>Kickxellaceae</taxon>
        <taxon>Coemansia</taxon>
    </lineage>
</organism>
<feature type="compositionally biased region" description="Low complexity" evidence="1">
    <location>
        <begin position="1208"/>
        <end position="1217"/>
    </location>
</feature>
<protein>
    <submittedName>
        <fullName evidence="2">Mitochondrial distribution and morphology protein 12</fullName>
        <ecNumber evidence="2">2.7.1.150</ecNumber>
    </submittedName>
</protein>
<name>A0A9W8CX20_9FUNG</name>
<dbReference type="GO" id="GO:0010008">
    <property type="term" value="C:endosome membrane"/>
    <property type="evidence" value="ECO:0007669"/>
    <property type="project" value="TreeGrafter"/>
</dbReference>
<proteinExistence type="predicted"/>
<evidence type="ECO:0000313" key="2">
    <source>
        <dbReference type="EMBL" id="KAJ1727299.1"/>
    </source>
</evidence>
<dbReference type="GO" id="GO:0000329">
    <property type="term" value="C:fungal-type vacuole membrane"/>
    <property type="evidence" value="ECO:0007669"/>
    <property type="project" value="TreeGrafter"/>
</dbReference>
<dbReference type="Pfam" id="PF00118">
    <property type="entry name" value="Cpn60_TCP1"/>
    <property type="match status" value="1"/>
</dbReference>
<keyword evidence="2" id="KW-0808">Transferase</keyword>
<dbReference type="InterPro" id="IPR027409">
    <property type="entry name" value="GroEL-like_apical_dom_sf"/>
</dbReference>
<evidence type="ECO:0000313" key="3">
    <source>
        <dbReference type="Proteomes" id="UP001143981"/>
    </source>
</evidence>
<dbReference type="FunFam" id="3.50.7.10:FF:000007">
    <property type="entry name" value="1-phosphatidylinositol 3-phosphate 5-kinase isoform X1"/>
    <property type="match status" value="1"/>
</dbReference>
<dbReference type="InterPro" id="IPR002423">
    <property type="entry name" value="Cpn60/GroEL/TCP-1"/>
</dbReference>
<reference evidence="2" key="1">
    <citation type="submission" date="2022-07" db="EMBL/GenBank/DDBJ databases">
        <title>Phylogenomic reconstructions and comparative analyses of Kickxellomycotina fungi.</title>
        <authorList>
            <person name="Reynolds N.K."/>
            <person name="Stajich J.E."/>
            <person name="Barry K."/>
            <person name="Grigoriev I.V."/>
            <person name="Crous P."/>
            <person name="Smith M.E."/>
        </authorList>
    </citation>
    <scope>NUCLEOTIDE SEQUENCE</scope>
    <source>
        <strain evidence="2">BCRC 34381</strain>
    </source>
</reference>
<comment type="caution">
    <text evidence="2">The sequence shown here is derived from an EMBL/GenBank/DDBJ whole genome shotgun (WGS) entry which is preliminary data.</text>
</comment>
<feature type="region of interest" description="Disordered" evidence="1">
    <location>
        <begin position="1187"/>
        <end position="1268"/>
    </location>
</feature>
<dbReference type="GO" id="GO:0046854">
    <property type="term" value="P:phosphatidylinositol phosphate biosynthetic process"/>
    <property type="evidence" value="ECO:0007669"/>
    <property type="project" value="TreeGrafter"/>
</dbReference>
<evidence type="ECO:0000256" key="1">
    <source>
        <dbReference type="SAM" id="MobiDB-lite"/>
    </source>
</evidence>
<feature type="compositionally biased region" description="Basic and acidic residues" evidence="1">
    <location>
        <begin position="1089"/>
        <end position="1103"/>
    </location>
</feature>
<dbReference type="SUPFAM" id="SSF52029">
    <property type="entry name" value="GroEL apical domain-like"/>
    <property type="match status" value="1"/>
</dbReference>
<feature type="region of interest" description="Disordered" evidence="1">
    <location>
        <begin position="1"/>
        <end position="23"/>
    </location>
</feature>
<dbReference type="PANTHER" id="PTHR45748">
    <property type="entry name" value="1-PHOSPHATIDYLINOSITOL 3-PHOSPHATE 5-KINASE-RELATED"/>
    <property type="match status" value="1"/>
</dbReference>
<feature type="region of interest" description="Disordered" evidence="1">
    <location>
        <begin position="1084"/>
        <end position="1172"/>
    </location>
</feature>
<accession>A0A9W8CX20</accession>
<dbReference type="GO" id="GO:0005524">
    <property type="term" value="F:ATP binding"/>
    <property type="evidence" value="ECO:0007669"/>
    <property type="project" value="InterPro"/>
</dbReference>
<dbReference type="GO" id="GO:0000285">
    <property type="term" value="F:1-phosphatidylinositol-3-phosphate 5-kinase activity"/>
    <property type="evidence" value="ECO:0007669"/>
    <property type="project" value="UniProtKB-EC"/>
</dbReference>
<dbReference type="EC" id="2.7.1.150" evidence="2"/>
<feature type="compositionally biased region" description="Polar residues" evidence="1">
    <location>
        <begin position="1"/>
        <end position="10"/>
    </location>
</feature>
<dbReference type="Proteomes" id="UP001143981">
    <property type="component" value="Unassembled WGS sequence"/>
</dbReference>
<dbReference type="PANTHER" id="PTHR45748:SF7">
    <property type="entry name" value="1-PHOSPHATIDYLINOSITOL 3-PHOSPHATE 5-KINASE-RELATED"/>
    <property type="match status" value="1"/>
</dbReference>
<dbReference type="InterPro" id="IPR027410">
    <property type="entry name" value="TCP-1-like_intermed_sf"/>
</dbReference>
<feature type="non-terminal residue" evidence="2">
    <location>
        <position position="1348"/>
    </location>
</feature>
<dbReference type="SUPFAM" id="SSF54849">
    <property type="entry name" value="GroEL-intermediate domain like"/>
    <property type="match status" value="1"/>
</dbReference>
<dbReference type="OrthoDB" id="158357at2759"/>